<dbReference type="InterPro" id="IPR050351">
    <property type="entry name" value="BphY/WalK/GraS-like"/>
</dbReference>
<dbReference type="CDD" id="cd06225">
    <property type="entry name" value="HAMP"/>
    <property type="match status" value="1"/>
</dbReference>
<dbReference type="Gene3D" id="6.10.340.10">
    <property type="match status" value="1"/>
</dbReference>
<dbReference type="PROSITE" id="PS50109">
    <property type="entry name" value="HIS_KIN"/>
    <property type="match status" value="1"/>
</dbReference>
<dbReference type="InterPro" id="IPR003661">
    <property type="entry name" value="HisK_dim/P_dom"/>
</dbReference>
<dbReference type="SUPFAM" id="SSF55874">
    <property type="entry name" value="ATPase domain of HSP90 chaperone/DNA topoisomerase II/histidine kinase"/>
    <property type="match status" value="1"/>
</dbReference>
<dbReference type="InterPro" id="IPR036890">
    <property type="entry name" value="HATPase_C_sf"/>
</dbReference>
<feature type="transmembrane region" description="Helical" evidence="9">
    <location>
        <begin position="270"/>
        <end position="293"/>
    </location>
</feature>
<dbReference type="GO" id="GO:0000155">
    <property type="term" value="F:phosphorelay sensor kinase activity"/>
    <property type="evidence" value="ECO:0007669"/>
    <property type="project" value="InterPro"/>
</dbReference>
<dbReference type="Gene3D" id="3.30.450.20">
    <property type="entry name" value="PAS domain"/>
    <property type="match status" value="1"/>
</dbReference>
<feature type="coiled-coil region" evidence="8">
    <location>
        <begin position="337"/>
        <end position="364"/>
    </location>
</feature>
<dbReference type="SMART" id="SM00304">
    <property type="entry name" value="HAMP"/>
    <property type="match status" value="1"/>
</dbReference>
<dbReference type="PANTHER" id="PTHR42878">
    <property type="entry name" value="TWO-COMPONENT HISTIDINE KINASE"/>
    <property type="match status" value="1"/>
</dbReference>
<keyword evidence="5" id="KW-0808">Transferase</keyword>
<dbReference type="Pfam" id="PF00672">
    <property type="entry name" value="HAMP"/>
    <property type="match status" value="1"/>
</dbReference>
<reference evidence="14 15" key="1">
    <citation type="submission" date="2019-04" db="EMBL/GenBank/DDBJ databases">
        <title>Geobacter ruber sp. nov., ferric-reducing bacteria isolated from paddy soil.</title>
        <authorList>
            <person name="Xu Z."/>
            <person name="Masuda Y."/>
            <person name="Itoh H."/>
            <person name="Senoo K."/>
        </authorList>
    </citation>
    <scope>NUCLEOTIDE SEQUENCE [LARGE SCALE GENOMIC DNA]</scope>
    <source>
        <strain evidence="14 15">Red88</strain>
    </source>
</reference>
<dbReference type="InterPro" id="IPR000700">
    <property type="entry name" value="PAS-assoc_C"/>
</dbReference>
<gene>
    <name evidence="14" type="ORF">ET418_05255</name>
</gene>
<dbReference type="InterPro" id="IPR003660">
    <property type="entry name" value="HAMP_dom"/>
</dbReference>
<evidence type="ECO:0000259" key="13">
    <source>
        <dbReference type="PROSITE" id="PS50885"/>
    </source>
</evidence>
<dbReference type="CDD" id="cd00082">
    <property type="entry name" value="HisKA"/>
    <property type="match status" value="1"/>
</dbReference>
<dbReference type="NCBIfam" id="TIGR00229">
    <property type="entry name" value="sensory_box"/>
    <property type="match status" value="1"/>
</dbReference>
<dbReference type="SUPFAM" id="SSF55785">
    <property type="entry name" value="PYP-like sensor domain (PAS domain)"/>
    <property type="match status" value="1"/>
</dbReference>
<dbReference type="InterPro" id="IPR000014">
    <property type="entry name" value="PAS"/>
</dbReference>
<dbReference type="PRINTS" id="PR00344">
    <property type="entry name" value="BCTRLSENSOR"/>
</dbReference>
<dbReference type="Gene3D" id="3.30.565.10">
    <property type="entry name" value="Histidine kinase-like ATPase, C-terminal domain"/>
    <property type="match status" value="1"/>
</dbReference>
<keyword evidence="4" id="KW-0597">Phosphoprotein</keyword>
<accession>A0A5A9XKZ5</accession>
<dbReference type="SMART" id="SM00387">
    <property type="entry name" value="HATPase_c"/>
    <property type="match status" value="1"/>
</dbReference>
<dbReference type="InterPro" id="IPR035965">
    <property type="entry name" value="PAS-like_dom_sf"/>
</dbReference>
<dbReference type="CDD" id="cd00130">
    <property type="entry name" value="PAS"/>
    <property type="match status" value="1"/>
</dbReference>
<evidence type="ECO:0000256" key="1">
    <source>
        <dbReference type="ARBA" id="ARBA00000085"/>
    </source>
</evidence>
<keyword evidence="9" id="KW-1133">Transmembrane helix</keyword>
<dbReference type="GO" id="GO:0007234">
    <property type="term" value="P:osmosensory signaling via phosphorelay pathway"/>
    <property type="evidence" value="ECO:0007669"/>
    <property type="project" value="TreeGrafter"/>
</dbReference>
<dbReference type="PROSITE" id="PS50113">
    <property type="entry name" value="PAC"/>
    <property type="match status" value="1"/>
</dbReference>
<dbReference type="SMART" id="SM00388">
    <property type="entry name" value="HisKA"/>
    <property type="match status" value="1"/>
</dbReference>
<evidence type="ECO:0000256" key="3">
    <source>
        <dbReference type="ARBA" id="ARBA00012438"/>
    </source>
</evidence>
<evidence type="ECO:0000256" key="7">
    <source>
        <dbReference type="ARBA" id="ARBA00023136"/>
    </source>
</evidence>
<keyword evidence="9" id="KW-0812">Transmembrane</keyword>
<comment type="subcellular location">
    <subcellularLocation>
        <location evidence="2">Membrane</location>
    </subcellularLocation>
</comment>
<organism evidence="14 15">
    <name type="scientific">Oryzomonas rubra</name>
    <dbReference type="NCBI Taxonomy" id="2509454"/>
    <lineage>
        <taxon>Bacteria</taxon>
        <taxon>Pseudomonadati</taxon>
        <taxon>Thermodesulfobacteriota</taxon>
        <taxon>Desulfuromonadia</taxon>
        <taxon>Geobacterales</taxon>
        <taxon>Geobacteraceae</taxon>
        <taxon>Oryzomonas</taxon>
    </lineage>
</organism>
<evidence type="ECO:0000313" key="14">
    <source>
        <dbReference type="EMBL" id="KAA0893225.1"/>
    </source>
</evidence>
<protein>
    <recommendedName>
        <fullName evidence="3">histidine kinase</fullName>
        <ecNumber evidence="3">2.7.13.3</ecNumber>
    </recommendedName>
</protein>
<dbReference type="Proteomes" id="UP000324298">
    <property type="component" value="Unassembled WGS sequence"/>
</dbReference>
<evidence type="ECO:0000256" key="2">
    <source>
        <dbReference type="ARBA" id="ARBA00004370"/>
    </source>
</evidence>
<dbReference type="Pfam" id="PF02518">
    <property type="entry name" value="HATPase_c"/>
    <property type="match status" value="1"/>
</dbReference>
<evidence type="ECO:0000256" key="8">
    <source>
        <dbReference type="SAM" id="Coils"/>
    </source>
</evidence>
<evidence type="ECO:0000256" key="4">
    <source>
        <dbReference type="ARBA" id="ARBA00022553"/>
    </source>
</evidence>
<evidence type="ECO:0000256" key="5">
    <source>
        <dbReference type="ARBA" id="ARBA00022679"/>
    </source>
</evidence>
<dbReference type="PANTHER" id="PTHR42878:SF15">
    <property type="entry name" value="BACTERIOPHYTOCHROME"/>
    <property type="match status" value="1"/>
</dbReference>
<dbReference type="Gene3D" id="1.10.287.130">
    <property type="match status" value="1"/>
</dbReference>
<evidence type="ECO:0000256" key="6">
    <source>
        <dbReference type="ARBA" id="ARBA00022777"/>
    </source>
</evidence>
<evidence type="ECO:0000259" key="12">
    <source>
        <dbReference type="PROSITE" id="PS50113"/>
    </source>
</evidence>
<feature type="domain" description="HAMP" evidence="13">
    <location>
        <begin position="295"/>
        <end position="349"/>
    </location>
</feature>
<proteinExistence type="predicted"/>
<evidence type="ECO:0000256" key="9">
    <source>
        <dbReference type="SAM" id="Phobius"/>
    </source>
</evidence>
<dbReference type="PROSITE" id="PS50112">
    <property type="entry name" value="PAS"/>
    <property type="match status" value="1"/>
</dbReference>
<dbReference type="EC" id="2.7.13.3" evidence="3"/>
<dbReference type="SUPFAM" id="SSF47384">
    <property type="entry name" value="Homodimeric domain of signal transducing histidine kinase"/>
    <property type="match status" value="1"/>
</dbReference>
<comment type="catalytic activity">
    <reaction evidence="1">
        <text>ATP + protein L-histidine = ADP + protein N-phospho-L-histidine.</text>
        <dbReference type="EC" id="2.7.13.3"/>
    </reaction>
</comment>
<dbReference type="InterPro" id="IPR004358">
    <property type="entry name" value="Sig_transdc_His_kin-like_C"/>
</dbReference>
<feature type="domain" description="Histidine kinase" evidence="10">
    <location>
        <begin position="512"/>
        <end position="725"/>
    </location>
</feature>
<dbReference type="InterPro" id="IPR036097">
    <property type="entry name" value="HisK_dim/P_sf"/>
</dbReference>
<comment type="caution">
    <text evidence="14">The sequence shown here is derived from an EMBL/GenBank/DDBJ whole genome shotgun (WGS) entry which is preliminary data.</text>
</comment>
<dbReference type="SMART" id="SM00091">
    <property type="entry name" value="PAS"/>
    <property type="match status" value="1"/>
</dbReference>
<sequence>MCTSGAWTPRVAMNISRKTILVIVSTFIGLVFILAITSDFILLNSFAKLENKLLGESIAKLKYEIRESLDDMESCARDYVALVQKWGASEIGTLDTDSLVNHHVDFVAVYNAAGELLSAKSADYHYRRPADLDDGLMQCLGKTALFAIKGKDRHLKGAIRNGARLHQVVVRPCAGGGILLVGRHIDREEIAQLSDIHEFALEIRQIRDEGLPADFKEALAGLGDGASFHAVPLDESHIAGYALFNDISGQPLFIAKLTERRLLYQQGKASITYILAALCIAGFVFCCVMLFFVRETVLKRLGILSATVRQISNDSDISSRLKVTEHNDELDGLALTINGMLDSLERAEITLREREEQYRILFERAPDSILLLGTEGDESGRIIAANKASAIQHGYTVEELCGMSIHDLNVPESNETAPDWMERIFGGQWITFEVWHFRKDGARFPLEVHAGPVRLNGKNYILGFDRDITSRKLAEETDHMYMEQIRQLNTELARQANGLEAANSELEAFNYSVSHDLRGPLTRISGYSQLILEDEATLDPQTRSYVTRIYESSCWLNEMIDAMLRLAQLARSEFQPQQVDLSAIVESLSIDFRAAEPERRPEVVIAPGLTVVGDLRLLKILLTNLFSNAWKYTAHSTSPRIEFGALHNGPVPVFFISDTGAGFDMKDVDRLFRVFTRLHDPGQFAGNGIGLATVQRIVNRHGGRIWAEGEPQKGATFYFTLQPDNPSVSRSFAS</sequence>
<keyword evidence="8" id="KW-0175">Coiled coil</keyword>
<feature type="transmembrane region" description="Helical" evidence="9">
    <location>
        <begin position="20"/>
        <end position="43"/>
    </location>
</feature>
<dbReference type="EMBL" id="SRSD01000003">
    <property type="protein sequence ID" value="KAA0893225.1"/>
    <property type="molecule type" value="Genomic_DNA"/>
</dbReference>
<dbReference type="AlphaFoldDB" id="A0A5A9XKZ5"/>
<dbReference type="FunFam" id="3.30.565.10:FF:000006">
    <property type="entry name" value="Sensor histidine kinase WalK"/>
    <property type="match status" value="1"/>
</dbReference>
<dbReference type="OrthoDB" id="5400848at2"/>
<keyword evidence="7 9" id="KW-0472">Membrane</keyword>
<evidence type="ECO:0000259" key="10">
    <source>
        <dbReference type="PROSITE" id="PS50109"/>
    </source>
</evidence>
<evidence type="ECO:0000313" key="15">
    <source>
        <dbReference type="Proteomes" id="UP000324298"/>
    </source>
</evidence>
<dbReference type="PROSITE" id="PS50885">
    <property type="entry name" value="HAMP"/>
    <property type="match status" value="1"/>
</dbReference>
<dbReference type="GO" id="GO:0030295">
    <property type="term" value="F:protein kinase activator activity"/>
    <property type="evidence" value="ECO:0007669"/>
    <property type="project" value="TreeGrafter"/>
</dbReference>
<keyword evidence="6" id="KW-0418">Kinase</keyword>
<dbReference type="InterPro" id="IPR003594">
    <property type="entry name" value="HATPase_dom"/>
</dbReference>
<evidence type="ECO:0000259" key="11">
    <source>
        <dbReference type="PROSITE" id="PS50112"/>
    </source>
</evidence>
<dbReference type="GO" id="GO:0000156">
    <property type="term" value="F:phosphorelay response regulator activity"/>
    <property type="evidence" value="ECO:0007669"/>
    <property type="project" value="TreeGrafter"/>
</dbReference>
<name>A0A5A9XKZ5_9BACT</name>
<dbReference type="InterPro" id="IPR005467">
    <property type="entry name" value="His_kinase_dom"/>
</dbReference>
<dbReference type="GO" id="GO:0016020">
    <property type="term" value="C:membrane"/>
    <property type="evidence" value="ECO:0007669"/>
    <property type="project" value="UniProtKB-SubCell"/>
</dbReference>
<dbReference type="Pfam" id="PF13426">
    <property type="entry name" value="PAS_9"/>
    <property type="match status" value="1"/>
</dbReference>
<keyword evidence="15" id="KW-1185">Reference proteome</keyword>
<feature type="domain" description="PAS" evidence="11">
    <location>
        <begin position="354"/>
        <end position="428"/>
    </location>
</feature>
<feature type="domain" description="PAC" evidence="12">
    <location>
        <begin position="430"/>
        <end position="480"/>
    </location>
</feature>
<dbReference type="Pfam" id="PF00512">
    <property type="entry name" value="HisKA"/>
    <property type="match status" value="1"/>
</dbReference>